<dbReference type="InterPro" id="IPR051907">
    <property type="entry name" value="DoxX-like_oxidoreductase"/>
</dbReference>
<keyword evidence="4 7" id="KW-0812">Transmembrane</keyword>
<evidence type="ECO:0000256" key="6">
    <source>
        <dbReference type="ARBA" id="ARBA00023136"/>
    </source>
</evidence>
<organism evidence="8 9">
    <name type="scientific">Rhodosalinus sediminis</name>
    <dbReference type="NCBI Taxonomy" id="1940533"/>
    <lineage>
        <taxon>Bacteria</taxon>
        <taxon>Pseudomonadati</taxon>
        <taxon>Pseudomonadota</taxon>
        <taxon>Alphaproteobacteria</taxon>
        <taxon>Rhodobacterales</taxon>
        <taxon>Paracoccaceae</taxon>
        <taxon>Rhodosalinus</taxon>
    </lineage>
</organism>
<dbReference type="InterPro" id="IPR032808">
    <property type="entry name" value="DoxX"/>
</dbReference>
<proteinExistence type="inferred from homology"/>
<dbReference type="PANTHER" id="PTHR33452:SF1">
    <property type="entry name" value="INNER MEMBRANE PROTEIN YPHA-RELATED"/>
    <property type="match status" value="1"/>
</dbReference>
<dbReference type="Proteomes" id="UP000257131">
    <property type="component" value="Unassembled WGS sequence"/>
</dbReference>
<feature type="transmembrane region" description="Helical" evidence="7">
    <location>
        <begin position="110"/>
        <end position="129"/>
    </location>
</feature>
<protein>
    <submittedName>
        <fullName evidence="8">DoxX family protein</fullName>
    </submittedName>
</protein>
<feature type="transmembrane region" description="Helical" evidence="7">
    <location>
        <begin position="7"/>
        <end position="26"/>
    </location>
</feature>
<accession>A0A3D9BQJ9</accession>
<comment type="caution">
    <text evidence="8">The sequence shown here is derived from an EMBL/GenBank/DDBJ whole genome shotgun (WGS) entry which is preliminary data.</text>
</comment>
<feature type="transmembrane region" description="Helical" evidence="7">
    <location>
        <begin position="46"/>
        <end position="64"/>
    </location>
</feature>
<keyword evidence="5 7" id="KW-1133">Transmembrane helix</keyword>
<dbReference type="Pfam" id="PF07681">
    <property type="entry name" value="DoxX"/>
    <property type="match status" value="1"/>
</dbReference>
<evidence type="ECO:0000256" key="4">
    <source>
        <dbReference type="ARBA" id="ARBA00022692"/>
    </source>
</evidence>
<evidence type="ECO:0000256" key="7">
    <source>
        <dbReference type="SAM" id="Phobius"/>
    </source>
</evidence>
<dbReference type="AlphaFoldDB" id="A0A3D9BQJ9"/>
<keyword evidence="3" id="KW-1003">Cell membrane</keyword>
<keyword evidence="9" id="KW-1185">Reference proteome</keyword>
<evidence type="ECO:0000256" key="3">
    <source>
        <dbReference type="ARBA" id="ARBA00022475"/>
    </source>
</evidence>
<gene>
    <name evidence="8" type="ORF">DRV84_11255</name>
</gene>
<dbReference type="GO" id="GO:0005886">
    <property type="term" value="C:plasma membrane"/>
    <property type="evidence" value="ECO:0007669"/>
    <property type="project" value="UniProtKB-SubCell"/>
</dbReference>
<name>A0A3D9BQJ9_9RHOB</name>
<dbReference type="EMBL" id="QOHR01000016">
    <property type="protein sequence ID" value="REC55789.1"/>
    <property type="molecule type" value="Genomic_DNA"/>
</dbReference>
<sequence length="134" mass="13755">MTETTHYAAPVGRVFLAAIFLIAGVQKIGGYAGVQGYMDAMGVPGALLPLVILLEVGGGLALLLGWRVRLWAVLLGGFSILSGLIFHLLPGLAAEGMGGQNDINHFLKNLAIAGGMGMLVAFGAGPLSLDRRAG</sequence>
<keyword evidence="6 7" id="KW-0472">Membrane</keyword>
<comment type="subcellular location">
    <subcellularLocation>
        <location evidence="1">Cell membrane</location>
        <topology evidence="1">Multi-pass membrane protein</topology>
    </subcellularLocation>
</comment>
<evidence type="ECO:0000256" key="2">
    <source>
        <dbReference type="ARBA" id="ARBA00006679"/>
    </source>
</evidence>
<dbReference type="PANTHER" id="PTHR33452">
    <property type="entry name" value="OXIDOREDUCTASE CATD-RELATED"/>
    <property type="match status" value="1"/>
</dbReference>
<dbReference type="RefSeq" id="WP_115980636.1">
    <property type="nucleotide sequence ID" value="NZ_QOHR01000016.1"/>
</dbReference>
<feature type="transmembrane region" description="Helical" evidence="7">
    <location>
        <begin position="71"/>
        <end position="90"/>
    </location>
</feature>
<reference evidence="8 9" key="1">
    <citation type="journal article" date="2017" name="Int. J. Syst. Evol. Microbiol.">
        <title>Rhodosalinus sediminis gen. nov., sp. nov., isolated from marine saltern.</title>
        <authorList>
            <person name="Guo L.Y."/>
            <person name="Ling S.K."/>
            <person name="Li C.M."/>
            <person name="Chen G.J."/>
            <person name="Du Z.J."/>
        </authorList>
    </citation>
    <scope>NUCLEOTIDE SEQUENCE [LARGE SCALE GENOMIC DNA]</scope>
    <source>
        <strain evidence="8 9">WDN1C137</strain>
    </source>
</reference>
<comment type="similarity">
    <text evidence="2">Belongs to the DoxX family.</text>
</comment>
<evidence type="ECO:0000256" key="1">
    <source>
        <dbReference type="ARBA" id="ARBA00004651"/>
    </source>
</evidence>
<evidence type="ECO:0000313" key="9">
    <source>
        <dbReference type="Proteomes" id="UP000257131"/>
    </source>
</evidence>
<evidence type="ECO:0000256" key="5">
    <source>
        <dbReference type="ARBA" id="ARBA00022989"/>
    </source>
</evidence>
<evidence type="ECO:0000313" key="8">
    <source>
        <dbReference type="EMBL" id="REC55789.1"/>
    </source>
</evidence>
<dbReference type="OrthoDB" id="9810206at2"/>